<sequence>MLILFPSNTYLLLININCASCSCLHGTEELICTANLLVIPSKKPHFTQKLEDMDVCVGETSRFAVVVDGKPDPVILWYKDNILLAESSHFTFVYDDRECSLVILNAQSEDEGVYTCTAKNLAGSVSCKAELTVHTGE</sequence>
<evidence type="ECO:0000313" key="4">
    <source>
        <dbReference type="Proteomes" id="UP000472260"/>
    </source>
</evidence>
<evidence type="ECO:0000313" key="3">
    <source>
        <dbReference type="Ensembl" id="ENSSANP00000026192.1"/>
    </source>
</evidence>
<accession>A0A671M1U8</accession>
<feature type="chain" id="PRO_5025554108" description="Ig-like domain-containing protein" evidence="1">
    <location>
        <begin position="22"/>
        <end position="137"/>
    </location>
</feature>
<dbReference type="Gene3D" id="2.60.40.10">
    <property type="entry name" value="Immunoglobulins"/>
    <property type="match status" value="1"/>
</dbReference>
<dbReference type="SUPFAM" id="SSF48726">
    <property type="entry name" value="Immunoglobulin"/>
    <property type="match status" value="1"/>
</dbReference>
<dbReference type="Ensembl" id="ENSSANT00000027898.1">
    <property type="protein sequence ID" value="ENSSANP00000026192.1"/>
    <property type="gene ID" value="ENSSANG00000013525.1"/>
</dbReference>
<feature type="domain" description="Ig-like" evidence="2">
    <location>
        <begin position="44"/>
        <end position="132"/>
    </location>
</feature>
<dbReference type="SMART" id="SM00408">
    <property type="entry name" value="IGc2"/>
    <property type="match status" value="1"/>
</dbReference>
<dbReference type="GO" id="GO:0004672">
    <property type="term" value="F:protein kinase activity"/>
    <property type="evidence" value="ECO:0007669"/>
    <property type="project" value="TreeGrafter"/>
</dbReference>
<dbReference type="InterPro" id="IPR003599">
    <property type="entry name" value="Ig_sub"/>
</dbReference>
<dbReference type="InterPro" id="IPR036179">
    <property type="entry name" value="Ig-like_dom_sf"/>
</dbReference>
<dbReference type="InterPro" id="IPR007110">
    <property type="entry name" value="Ig-like_dom"/>
</dbReference>
<protein>
    <recommendedName>
        <fullName evidence="2">Ig-like domain-containing protein</fullName>
    </recommendedName>
</protein>
<name>A0A671M1U8_9TELE</name>
<dbReference type="PANTHER" id="PTHR47633">
    <property type="entry name" value="IMMUNOGLOBULIN"/>
    <property type="match status" value="1"/>
</dbReference>
<proteinExistence type="predicted"/>
<keyword evidence="1" id="KW-0732">Signal</keyword>
<dbReference type="InterPro" id="IPR003598">
    <property type="entry name" value="Ig_sub2"/>
</dbReference>
<dbReference type="InterPro" id="IPR013098">
    <property type="entry name" value="Ig_I-set"/>
</dbReference>
<evidence type="ECO:0000259" key="2">
    <source>
        <dbReference type="PROSITE" id="PS50835"/>
    </source>
</evidence>
<dbReference type="AlphaFoldDB" id="A0A671M1U8"/>
<keyword evidence="4" id="KW-1185">Reference proteome</keyword>
<dbReference type="FunFam" id="2.60.40.10:FF:000541">
    <property type="entry name" value="striated muscle preferentially expressed protein kinase"/>
    <property type="match status" value="1"/>
</dbReference>
<reference evidence="3" key="2">
    <citation type="submission" date="2025-09" db="UniProtKB">
        <authorList>
            <consortium name="Ensembl"/>
        </authorList>
    </citation>
    <scope>IDENTIFICATION</scope>
</reference>
<organism evidence="3 4">
    <name type="scientific">Sinocyclocheilus anshuiensis</name>
    <dbReference type="NCBI Taxonomy" id="1608454"/>
    <lineage>
        <taxon>Eukaryota</taxon>
        <taxon>Metazoa</taxon>
        <taxon>Chordata</taxon>
        <taxon>Craniata</taxon>
        <taxon>Vertebrata</taxon>
        <taxon>Euteleostomi</taxon>
        <taxon>Actinopterygii</taxon>
        <taxon>Neopterygii</taxon>
        <taxon>Teleostei</taxon>
        <taxon>Ostariophysi</taxon>
        <taxon>Cypriniformes</taxon>
        <taxon>Cyprinidae</taxon>
        <taxon>Cyprininae</taxon>
        <taxon>Sinocyclocheilus</taxon>
    </lineage>
</organism>
<dbReference type="PANTHER" id="PTHR47633:SF7">
    <property type="entry name" value="TITIN HOMOLOG"/>
    <property type="match status" value="1"/>
</dbReference>
<evidence type="ECO:0000256" key="1">
    <source>
        <dbReference type="SAM" id="SignalP"/>
    </source>
</evidence>
<feature type="signal peptide" evidence="1">
    <location>
        <begin position="1"/>
        <end position="21"/>
    </location>
</feature>
<dbReference type="SMART" id="SM00409">
    <property type="entry name" value="IG"/>
    <property type="match status" value="1"/>
</dbReference>
<dbReference type="Proteomes" id="UP000472260">
    <property type="component" value="Unassembled WGS sequence"/>
</dbReference>
<dbReference type="Pfam" id="PF07679">
    <property type="entry name" value="I-set"/>
    <property type="match status" value="1"/>
</dbReference>
<reference evidence="3" key="1">
    <citation type="submission" date="2025-08" db="UniProtKB">
        <authorList>
            <consortium name="Ensembl"/>
        </authorList>
    </citation>
    <scope>IDENTIFICATION</scope>
</reference>
<dbReference type="InterPro" id="IPR013783">
    <property type="entry name" value="Ig-like_fold"/>
</dbReference>
<dbReference type="PROSITE" id="PS50835">
    <property type="entry name" value="IG_LIKE"/>
    <property type="match status" value="1"/>
</dbReference>